<organism evidence="2 3">
    <name type="scientific">Diaporthe eres</name>
    <name type="common">Phomopsis oblonga</name>
    <dbReference type="NCBI Taxonomy" id="83184"/>
    <lineage>
        <taxon>Eukaryota</taxon>
        <taxon>Fungi</taxon>
        <taxon>Dikarya</taxon>
        <taxon>Ascomycota</taxon>
        <taxon>Pezizomycotina</taxon>
        <taxon>Sordariomycetes</taxon>
        <taxon>Sordariomycetidae</taxon>
        <taxon>Diaporthales</taxon>
        <taxon>Diaporthaceae</taxon>
        <taxon>Diaporthe</taxon>
        <taxon>Diaporthe eres species complex</taxon>
    </lineage>
</organism>
<name>A0ABR1P2L1_DIAER</name>
<dbReference type="EMBL" id="JAKNSF020000054">
    <property type="protein sequence ID" value="KAK7724768.1"/>
    <property type="molecule type" value="Genomic_DNA"/>
</dbReference>
<reference evidence="2 3" key="1">
    <citation type="submission" date="2024-02" db="EMBL/GenBank/DDBJ databases">
        <title>De novo assembly and annotation of 12 fungi associated with fruit tree decline syndrome in Ontario, Canada.</title>
        <authorList>
            <person name="Sulman M."/>
            <person name="Ellouze W."/>
            <person name="Ilyukhin E."/>
        </authorList>
    </citation>
    <scope>NUCLEOTIDE SEQUENCE [LARGE SCALE GENOMIC DNA]</scope>
    <source>
        <strain evidence="2 3">M169</strain>
    </source>
</reference>
<sequence>MAKSEFLFEQDKFKDSPDPNSPNSAFQVLINKDNRRLPIWPGKIEEYIESTHTEQGWQGVRKMKENFISLGDKLDKFCNVLEIMMDHQAAAAERSGIDMKKRLRKHLEGWDFRELAIERDPIKPLVAQLPTIGKLWVDFIREIDAVVLFGRNFGDIIRPTQPETMCNLWSRVPQKKYYLAACISDLKNIMDRPGGSTIFPMKLSDKIAWITPGNWYARLEETSHLPKMSAMVLSSLDTIGRGHIGMENTDRR</sequence>
<evidence type="ECO:0000313" key="3">
    <source>
        <dbReference type="Proteomes" id="UP001430848"/>
    </source>
</evidence>
<comment type="caution">
    <text evidence="2">The sequence shown here is derived from an EMBL/GenBank/DDBJ whole genome shotgun (WGS) entry which is preliminary data.</text>
</comment>
<proteinExistence type="predicted"/>
<evidence type="ECO:0000256" key="1">
    <source>
        <dbReference type="SAM" id="MobiDB-lite"/>
    </source>
</evidence>
<dbReference type="Proteomes" id="UP001430848">
    <property type="component" value="Unassembled WGS sequence"/>
</dbReference>
<feature type="region of interest" description="Disordered" evidence="1">
    <location>
        <begin position="1"/>
        <end position="24"/>
    </location>
</feature>
<accession>A0ABR1P2L1</accession>
<gene>
    <name evidence="2" type="ORF">SLS63_008462</name>
</gene>
<keyword evidence="3" id="KW-1185">Reference proteome</keyword>
<evidence type="ECO:0000313" key="2">
    <source>
        <dbReference type="EMBL" id="KAK7724768.1"/>
    </source>
</evidence>
<protein>
    <submittedName>
        <fullName evidence="2">Uncharacterized protein</fullName>
    </submittedName>
</protein>